<keyword evidence="2" id="KW-1133">Transmembrane helix</keyword>
<reference evidence="3 4" key="1">
    <citation type="submission" date="2024-04" db="EMBL/GenBank/DDBJ databases">
        <title>Phyllosticta paracitricarpa is synonymous to the EU quarantine fungus P. citricarpa based on phylogenomic analyses.</title>
        <authorList>
            <consortium name="Lawrence Berkeley National Laboratory"/>
            <person name="Van ingen-buijs V.A."/>
            <person name="Van westerhoven A.C."/>
            <person name="Haridas S."/>
            <person name="Skiadas P."/>
            <person name="Martin F."/>
            <person name="Groenewald J.Z."/>
            <person name="Crous P.W."/>
            <person name="Seidl M.F."/>
        </authorList>
    </citation>
    <scope>NUCLEOTIDE SEQUENCE [LARGE SCALE GENOMIC DNA]</scope>
    <source>
        <strain evidence="3 4">CBS 141358</strain>
    </source>
</reference>
<keyword evidence="2" id="KW-0812">Transmembrane</keyword>
<proteinExistence type="predicted"/>
<evidence type="ECO:0000256" key="1">
    <source>
        <dbReference type="SAM" id="MobiDB-lite"/>
    </source>
</evidence>
<feature type="region of interest" description="Disordered" evidence="1">
    <location>
        <begin position="1"/>
        <end position="65"/>
    </location>
</feature>
<feature type="compositionally biased region" description="Polar residues" evidence="1">
    <location>
        <begin position="1"/>
        <end position="16"/>
    </location>
</feature>
<dbReference type="Proteomes" id="UP001367316">
    <property type="component" value="Unassembled WGS sequence"/>
</dbReference>
<evidence type="ECO:0000313" key="3">
    <source>
        <dbReference type="EMBL" id="KAK7607377.1"/>
    </source>
</evidence>
<evidence type="ECO:0000313" key="4">
    <source>
        <dbReference type="Proteomes" id="UP001367316"/>
    </source>
</evidence>
<accession>A0ABR1MYV7</accession>
<evidence type="ECO:0000256" key="2">
    <source>
        <dbReference type="SAM" id="Phobius"/>
    </source>
</evidence>
<keyword evidence="4" id="KW-1185">Reference proteome</keyword>
<comment type="caution">
    <text evidence="3">The sequence shown here is derived from an EMBL/GenBank/DDBJ whole genome shotgun (WGS) entry which is preliminary data.</text>
</comment>
<organism evidence="3 4">
    <name type="scientific">Phyllosticta paracitricarpa</name>
    <dbReference type="NCBI Taxonomy" id="2016321"/>
    <lineage>
        <taxon>Eukaryota</taxon>
        <taxon>Fungi</taxon>
        <taxon>Dikarya</taxon>
        <taxon>Ascomycota</taxon>
        <taxon>Pezizomycotina</taxon>
        <taxon>Dothideomycetes</taxon>
        <taxon>Dothideomycetes incertae sedis</taxon>
        <taxon>Botryosphaeriales</taxon>
        <taxon>Phyllostictaceae</taxon>
        <taxon>Phyllosticta</taxon>
    </lineage>
</organism>
<dbReference type="EMBL" id="JBBPBF010000037">
    <property type="protein sequence ID" value="KAK7607377.1"/>
    <property type="molecule type" value="Genomic_DNA"/>
</dbReference>
<feature type="transmembrane region" description="Helical" evidence="2">
    <location>
        <begin position="123"/>
        <end position="142"/>
    </location>
</feature>
<sequence>MTSSLYSGRLQVTNGTLHPHDERPPRRHHSNQRTHPPSHQLPKQLTGPSSHQPDNPSAGRPAACSLSQHRSVCHCHPHHAPTSLPAMINQADPSSRAGLIFSASLSARSHVAGRRVCAAGPSFVYFWFLLVGVGCPLLLLMIDGVGVRVHV</sequence>
<feature type="compositionally biased region" description="Polar residues" evidence="1">
    <location>
        <begin position="33"/>
        <end position="55"/>
    </location>
</feature>
<gene>
    <name evidence="3" type="ORF">JOL62DRAFT_278147</name>
</gene>
<name>A0ABR1MYV7_9PEZI</name>
<protein>
    <submittedName>
        <fullName evidence="3">Uncharacterized protein</fullName>
    </submittedName>
</protein>
<keyword evidence="2" id="KW-0472">Membrane</keyword>